<dbReference type="RefSeq" id="WP_186870051.1">
    <property type="nucleotide sequence ID" value="NZ_JACOOL010000007.1"/>
</dbReference>
<protein>
    <submittedName>
        <fullName evidence="2">Serine/threonine-protein phosphatase</fullName>
    </submittedName>
</protein>
<dbReference type="InterPro" id="IPR001932">
    <property type="entry name" value="PPM-type_phosphatase-like_dom"/>
</dbReference>
<evidence type="ECO:0000313" key="3">
    <source>
        <dbReference type="Proteomes" id="UP000637359"/>
    </source>
</evidence>
<feature type="domain" description="PPM-type phosphatase" evidence="1">
    <location>
        <begin position="6"/>
        <end position="284"/>
    </location>
</feature>
<proteinExistence type="predicted"/>
<sequence>MRLNWKTGIATHQGTKKKKNEDSYLIRFQTDSKENELGIFVVADGMGGYQVGDTASRLAIETIEQWWDRRIDKILKRKNVVTQITKELTKLFNQINRVIIETSKNSGKKMGTTVTFLALYKGQYGIVHIGDSRVYQLKETIGGLDYHLKQVPHGNLHEQTEVLEAEPEFIQITEDHSWVEKQVLVGKLTEEEARNHPKRNVLLQCLGIEEDINPYTKIGNYNSSDLFLLCSDGFYSLYSNKEIKDMLLNLEKEYSNYQSVCEYLINFSNFSNAHDNITLILTKHLYYEQENRNNNSSWFSFMKHLNRE</sequence>
<reference evidence="2" key="1">
    <citation type="submission" date="2020-08" db="EMBL/GenBank/DDBJ databases">
        <title>Genome public.</title>
        <authorList>
            <person name="Liu C."/>
            <person name="Sun Q."/>
        </authorList>
    </citation>
    <scope>NUCLEOTIDE SEQUENCE</scope>
    <source>
        <strain evidence="2">BX22</strain>
    </source>
</reference>
<dbReference type="SMART" id="SM00332">
    <property type="entry name" value="PP2Cc"/>
    <property type="match status" value="1"/>
</dbReference>
<comment type="caution">
    <text evidence="2">The sequence shown here is derived from an EMBL/GenBank/DDBJ whole genome shotgun (WGS) entry which is preliminary data.</text>
</comment>
<keyword evidence="3" id="KW-1185">Reference proteome</keyword>
<dbReference type="Proteomes" id="UP000637359">
    <property type="component" value="Unassembled WGS sequence"/>
</dbReference>
<dbReference type="EMBL" id="JACOOL010000007">
    <property type="protein sequence ID" value="MBC5637341.1"/>
    <property type="molecule type" value="Genomic_DNA"/>
</dbReference>
<organism evidence="2 3">
    <name type="scientific">Ornithinibacillus hominis</name>
    <dbReference type="NCBI Taxonomy" id="2763055"/>
    <lineage>
        <taxon>Bacteria</taxon>
        <taxon>Bacillati</taxon>
        <taxon>Bacillota</taxon>
        <taxon>Bacilli</taxon>
        <taxon>Bacillales</taxon>
        <taxon>Bacillaceae</taxon>
        <taxon>Ornithinibacillus</taxon>
    </lineage>
</organism>
<dbReference type="CDD" id="cd00143">
    <property type="entry name" value="PP2Cc"/>
    <property type="match status" value="1"/>
</dbReference>
<dbReference type="SUPFAM" id="SSF81606">
    <property type="entry name" value="PP2C-like"/>
    <property type="match status" value="1"/>
</dbReference>
<evidence type="ECO:0000259" key="1">
    <source>
        <dbReference type="PROSITE" id="PS51746"/>
    </source>
</evidence>
<dbReference type="Gene3D" id="3.60.40.10">
    <property type="entry name" value="PPM-type phosphatase domain"/>
    <property type="match status" value="1"/>
</dbReference>
<dbReference type="PROSITE" id="PS51746">
    <property type="entry name" value="PPM_2"/>
    <property type="match status" value="1"/>
</dbReference>
<evidence type="ECO:0000313" key="2">
    <source>
        <dbReference type="EMBL" id="MBC5637341.1"/>
    </source>
</evidence>
<dbReference type="AlphaFoldDB" id="A0A923RIQ6"/>
<dbReference type="InterPro" id="IPR036457">
    <property type="entry name" value="PPM-type-like_dom_sf"/>
</dbReference>
<name>A0A923RIQ6_9BACI</name>
<dbReference type="Pfam" id="PF13672">
    <property type="entry name" value="PP2C_2"/>
    <property type="match status" value="1"/>
</dbReference>
<accession>A0A923RIQ6</accession>
<gene>
    <name evidence="2" type="ORF">H8S33_11045</name>
</gene>
<dbReference type="SMART" id="SM00331">
    <property type="entry name" value="PP2C_SIG"/>
    <property type="match status" value="1"/>
</dbReference>